<gene>
    <name evidence="3" type="ORF">XH94_16540</name>
</gene>
<protein>
    <submittedName>
        <fullName evidence="3">Uncharacterized protein</fullName>
    </submittedName>
</protein>
<feature type="transmembrane region" description="Helical" evidence="2">
    <location>
        <begin position="64"/>
        <end position="89"/>
    </location>
</feature>
<name>A0A4Q0SNU9_9BRAD</name>
<evidence type="ECO:0000313" key="3">
    <source>
        <dbReference type="EMBL" id="RXH39526.1"/>
    </source>
</evidence>
<organism evidence="3 4">
    <name type="scientific">Bradyrhizobium zhanjiangense</name>
    <dbReference type="NCBI Taxonomy" id="1325107"/>
    <lineage>
        <taxon>Bacteria</taxon>
        <taxon>Pseudomonadati</taxon>
        <taxon>Pseudomonadota</taxon>
        <taxon>Alphaproteobacteria</taxon>
        <taxon>Hyphomicrobiales</taxon>
        <taxon>Nitrobacteraceae</taxon>
        <taxon>Bradyrhizobium</taxon>
    </lineage>
</organism>
<feature type="region of interest" description="Disordered" evidence="1">
    <location>
        <begin position="94"/>
        <end position="116"/>
    </location>
</feature>
<reference evidence="3 4" key="1">
    <citation type="submission" date="2015-04" db="EMBL/GenBank/DDBJ databases">
        <title>Comparative genomics of rhizobia nodulating Arachis hypogaea in China.</title>
        <authorList>
            <person name="Li Y."/>
        </authorList>
    </citation>
    <scope>NUCLEOTIDE SEQUENCE [LARGE SCALE GENOMIC DNA]</scope>
    <source>
        <strain evidence="3 4">CCBAU 51787</strain>
    </source>
</reference>
<keyword evidence="2" id="KW-0812">Transmembrane</keyword>
<feature type="compositionally biased region" description="Basic and acidic residues" evidence="1">
    <location>
        <begin position="103"/>
        <end position="116"/>
    </location>
</feature>
<dbReference type="Proteomes" id="UP000290565">
    <property type="component" value="Unassembled WGS sequence"/>
</dbReference>
<keyword evidence="2" id="KW-0472">Membrane</keyword>
<keyword evidence="2" id="KW-1133">Transmembrane helix</keyword>
<comment type="caution">
    <text evidence="3">The sequence shown here is derived from an EMBL/GenBank/DDBJ whole genome shotgun (WGS) entry which is preliminary data.</text>
</comment>
<evidence type="ECO:0000256" key="1">
    <source>
        <dbReference type="SAM" id="MobiDB-lite"/>
    </source>
</evidence>
<dbReference type="EMBL" id="LBJM01000047">
    <property type="protein sequence ID" value="RXH39526.1"/>
    <property type="molecule type" value="Genomic_DNA"/>
</dbReference>
<proteinExistence type="predicted"/>
<feature type="transmembrane region" description="Helical" evidence="2">
    <location>
        <begin position="20"/>
        <end position="43"/>
    </location>
</feature>
<accession>A0A4Q0SNU9</accession>
<dbReference type="AlphaFoldDB" id="A0A4Q0SNU9"/>
<evidence type="ECO:0000313" key="4">
    <source>
        <dbReference type="Proteomes" id="UP000290565"/>
    </source>
</evidence>
<sequence length="116" mass="12527">MRPVPHSDLLQQAFPIGNAALGGIVFPLFGLAPIVLMLDVVAGTHRPADLVEGAVERAKGWLSILRRLAFVGAGTVAIRMAILLAMSWMNAQVRPRSLSGPKARYEPSEARDTRMP</sequence>
<evidence type="ECO:0000256" key="2">
    <source>
        <dbReference type="SAM" id="Phobius"/>
    </source>
</evidence>